<reference evidence="2 3" key="1">
    <citation type="submission" date="2019-03" db="EMBL/GenBank/DDBJ databases">
        <title>Roseomonas sp. a novel Roseomonas species isolated from Sea whip Gorgonian.</title>
        <authorList>
            <person name="Li F."/>
            <person name="Pan X."/>
            <person name="Huang S."/>
            <person name="Li Z."/>
            <person name="Meng B."/>
        </authorList>
    </citation>
    <scope>NUCLEOTIDE SEQUENCE [LARGE SCALE GENOMIC DNA]</scope>
    <source>
        <strain evidence="2 3">M0104</strain>
    </source>
</reference>
<keyword evidence="3" id="KW-1185">Reference proteome</keyword>
<keyword evidence="1" id="KW-0472">Membrane</keyword>
<feature type="transmembrane region" description="Helical" evidence="1">
    <location>
        <begin position="43"/>
        <end position="59"/>
    </location>
</feature>
<keyword evidence="1" id="KW-0812">Transmembrane</keyword>
<dbReference type="OrthoDB" id="7285020at2"/>
<accession>A0A845B6F8</accession>
<comment type="caution">
    <text evidence="2">The sequence shown here is derived from an EMBL/GenBank/DDBJ whole genome shotgun (WGS) entry which is preliminary data.</text>
</comment>
<feature type="transmembrane region" description="Helical" evidence="1">
    <location>
        <begin position="18"/>
        <end position="37"/>
    </location>
</feature>
<proteinExistence type="predicted"/>
<gene>
    <name evidence="2" type="ORF">E0493_00715</name>
</gene>
<dbReference type="AlphaFoldDB" id="A0A845B6F8"/>
<dbReference type="EMBL" id="SNVJ01000001">
    <property type="protein sequence ID" value="MXP61870.1"/>
    <property type="molecule type" value="Genomic_DNA"/>
</dbReference>
<organism evidence="2 3">
    <name type="scientific">Teichococcus coralli</name>
    <dbReference type="NCBI Taxonomy" id="2545983"/>
    <lineage>
        <taxon>Bacteria</taxon>
        <taxon>Pseudomonadati</taxon>
        <taxon>Pseudomonadota</taxon>
        <taxon>Alphaproteobacteria</taxon>
        <taxon>Acetobacterales</taxon>
        <taxon>Roseomonadaceae</taxon>
        <taxon>Roseomonas</taxon>
    </lineage>
</organism>
<feature type="transmembrane region" description="Helical" evidence="1">
    <location>
        <begin position="71"/>
        <end position="101"/>
    </location>
</feature>
<name>A0A845B6F8_9PROT</name>
<dbReference type="Proteomes" id="UP000460715">
    <property type="component" value="Unassembled WGS sequence"/>
</dbReference>
<evidence type="ECO:0000256" key="1">
    <source>
        <dbReference type="SAM" id="Phobius"/>
    </source>
</evidence>
<dbReference type="RefSeq" id="WP_160934991.1">
    <property type="nucleotide sequence ID" value="NZ_SNVJ01000001.1"/>
</dbReference>
<evidence type="ECO:0000313" key="3">
    <source>
        <dbReference type="Proteomes" id="UP000460715"/>
    </source>
</evidence>
<keyword evidence="1" id="KW-1133">Transmembrane helix</keyword>
<sequence>METGILEQLRLQFRQLRGALLVLAALPLVPALLFSLIGGAPKPILGTLLGLGLLALAIRKLRRGHARSAGLLVGAATGMIAGTAGHVAPVAAVVFGAMAYFGTRLLYANAEPAEVEPPMPQSPPKAASAPPADLLATPRMRLAALASADARLRPALAALHELLLEMARRPEAGSEARRFLNLQLDGLERIDARLRLGAEPPESLSRLVEDMARGSTALRDRIRAEESAALEIQVKVLADRLREEGYA</sequence>
<protein>
    <submittedName>
        <fullName evidence="2">Uncharacterized protein</fullName>
    </submittedName>
</protein>
<evidence type="ECO:0000313" key="2">
    <source>
        <dbReference type="EMBL" id="MXP61870.1"/>
    </source>
</evidence>